<dbReference type="STRING" id="34059.A9308_07390"/>
<dbReference type="EC" id="2.3.1.286" evidence="1"/>
<dbReference type="CDD" id="cd00296">
    <property type="entry name" value="SIR2"/>
    <property type="match status" value="1"/>
</dbReference>
<accession>A0A1B8QBI5</accession>
<name>A0A1B8QBI5_9GAMM</name>
<dbReference type="SUPFAM" id="SSF52467">
    <property type="entry name" value="DHS-like NAD/FAD-binding domain"/>
    <property type="match status" value="1"/>
</dbReference>
<dbReference type="GO" id="GO:0046872">
    <property type="term" value="F:metal ion binding"/>
    <property type="evidence" value="ECO:0007669"/>
    <property type="project" value="UniProtKB-KW"/>
</dbReference>
<keyword evidence="4" id="KW-0479">Metal-binding</keyword>
<reference evidence="6 7" key="1">
    <citation type="submission" date="2016-06" db="EMBL/GenBank/DDBJ databases">
        <title>Draft genome of Moraxella atlantae CCUG 66109.</title>
        <authorList>
            <person name="Salva-Serra F."/>
            <person name="Engstrom-Jakobsson H."/>
            <person name="Thorell K."/>
            <person name="Gonzales-Siles L."/>
            <person name="Karlsson R."/>
            <person name="Boulund F."/>
            <person name="Engstrand L."/>
            <person name="Kristiansson E."/>
            <person name="Moore E."/>
        </authorList>
    </citation>
    <scope>NUCLEOTIDE SEQUENCE [LARGE SCALE GENOMIC DNA]</scope>
    <source>
        <strain evidence="6 7">CCUG 66109</strain>
    </source>
</reference>
<sequence length="257" mass="29426">MNNQTALQHFADHLKQADGLLITAGAGMGVDSGLPDFRGEEGFWRAYPPLRHLNLNFENMSTPKLLDEQPRLAWGFQGLMLKSFREVQPHQGFYLLKQWSDNLPNLSHGSFIFTSNVDGEFQKAGFREEQIFEIHGSVYYLQCANNCKPAIWSSDVFEPIVDESQCQLISDLPTCPYCGGLARPNTRLFDDYRFYPMREDEKERYMNDWLKKVNNLAIIELGAGTSIANVRNFGEKLVRYSKDKTVSLLRVIDFLPS</sequence>
<protein>
    <recommendedName>
        <fullName evidence="1">protein acetyllysine N-acetyltransferase</fullName>
        <ecNumber evidence="1">2.3.1.286</ecNumber>
    </recommendedName>
</protein>
<evidence type="ECO:0000256" key="4">
    <source>
        <dbReference type="PROSITE-ProRule" id="PRU00236"/>
    </source>
</evidence>
<dbReference type="PANTHER" id="PTHR11085">
    <property type="entry name" value="NAD-DEPENDENT PROTEIN DEACYLASE SIRTUIN-5, MITOCHONDRIAL-RELATED"/>
    <property type="match status" value="1"/>
</dbReference>
<dbReference type="EMBL" id="LZMZ01000026">
    <property type="protein sequence ID" value="OBX77050.1"/>
    <property type="molecule type" value="Genomic_DNA"/>
</dbReference>
<feature type="binding site" evidence="4">
    <location>
        <position position="178"/>
    </location>
    <ligand>
        <name>Zn(2+)</name>
        <dbReference type="ChEBI" id="CHEBI:29105"/>
    </ligand>
</feature>
<dbReference type="OrthoDB" id="9800582at2"/>
<feature type="non-terminal residue" evidence="6">
    <location>
        <position position="257"/>
    </location>
</feature>
<proteinExistence type="predicted"/>
<dbReference type="Pfam" id="PF02146">
    <property type="entry name" value="SIR2"/>
    <property type="match status" value="1"/>
</dbReference>
<organism evidence="6 7">
    <name type="scientific">Faucicola atlantae</name>
    <dbReference type="NCBI Taxonomy" id="34059"/>
    <lineage>
        <taxon>Bacteria</taxon>
        <taxon>Pseudomonadati</taxon>
        <taxon>Pseudomonadota</taxon>
        <taxon>Gammaproteobacteria</taxon>
        <taxon>Moraxellales</taxon>
        <taxon>Moraxellaceae</taxon>
        <taxon>Faucicola</taxon>
    </lineage>
</organism>
<evidence type="ECO:0000256" key="1">
    <source>
        <dbReference type="ARBA" id="ARBA00012928"/>
    </source>
</evidence>
<gene>
    <name evidence="6" type="ORF">A9308_07390</name>
</gene>
<feature type="binding site" evidence="4">
    <location>
        <position position="147"/>
    </location>
    <ligand>
        <name>Zn(2+)</name>
        <dbReference type="ChEBI" id="CHEBI:29105"/>
    </ligand>
</feature>
<feature type="binding site" evidence="4">
    <location>
        <position position="175"/>
    </location>
    <ligand>
        <name>Zn(2+)</name>
        <dbReference type="ChEBI" id="CHEBI:29105"/>
    </ligand>
</feature>
<evidence type="ECO:0000256" key="3">
    <source>
        <dbReference type="ARBA" id="ARBA00023027"/>
    </source>
</evidence>
<feature type="binding site" evidence="4">
    <location>
        <position position="143"/>
    </location>
    <ligand>
        <name>Zn(2+)</name>
        <dbReference type="ChEBI" id="CHEBI:29105"/>
    </ligand>
</feature>
<dbReference type="AlphaFoldDB" id="A0A1B8QBI5"/>
<dbReference type="RefSeq" id="WP_067237066.1">
    <property type="nucleotide sequence ID" value="NZ_LZMZ01000026.1"/>
</dbReference>
<keyword evidence="3" id="KW-0520">NAD</keyword>
<evidence type="ECO:0000259" key="5">
    <source>
        <dbReference type="PROSITE" id="PS50305"/>
    </source>
</evidence>
<evidence type="ECO:0000256" key="2">
    <source>
        <dbReference type="ARBA" id="ARBA00022679"/>
    </source>
</evidence>
<dbReference type="GO" id="GO:0070403">
    <property type="term" value="F:NAD+ binding"/>
    <property type="evidence" value="ECO:0007669"/>
    <property type="project" value="InterPro"/>
</dbReference>
<dbReference type="InterPro" id="IPR050134">
    <property type="entry name" value="NAD-dep_sirtuin_deacylases"/>
</dbReference>
<keyword evidence="2" id="KW-0808">Transferase</keyword>
<feature type="domain" description="Deacetylase sirtuin-type" evidence="5">
    <location>
        <begin position="1"/>
        <end position="257"/>
    </location>
</feature>
<evidence type="ECO:0000313" key="7">
    <source>
        <dbReference type="Proteomes" id="UP000092508"/>
    </source>
</evidence>
<comment type="caution">
    <text evidence="6">The sequence shown here is derived from an EMBL/GenBank/DDBJ whole genome shotgun (WGS) entry which is preliminary data.</text>
</comment>
<dbReference type="GO" id="GO:0017136">
    <property type="term" value="F:histone deacetylase activity, NAD-dependent"/>
    <property type="evidence" value="ECO:0007669"/>
    <property type="project" value="TreeGrafter"/>
</dbReference>
<feature type="active site" description="Proton acceptor" evidence="4">
    <location>
        <position position="135"/>
    </location>
</feature>
<evidence type="ECO:0000313" key="6">
    <source>
        <dbReference type="EMBL" id="OBX77050.1"/>
    </source>
</evidence>
<keyword evidence="4" id="KW-0862">Zinc</keyword>
<dbReference type="Proteomes" id="UP000092508">
    <property type="component" value="Unassembled WGS sequence"/>
</dbReference>
<dbReference type="InterPro" id="IPR029035">
    <property type="entry name" value="DHS-like_NAD/FAD-binding_dom"/>
</dbReference>
<dbReference type="Gene3D" id="3.40.50.1220">
    <property type="entry name" value="TPP-binding domain"/>
    <property type="match status" value="1"/>
</dbReference>
<dbReference type="PANTHER" id="PTHR11085:SF4">
    <property type="entry name" value="NAD-DEPENDENT PROTEIN DEACYLASE"/>
    <property type="match status" value="1"/>
</dbReference>
<dbReference type="InterPro" id="IPR003000">
    <property type="entry name" value="Sirtuin"/>
</dbReference>
<dbReference type="InterPro" id="IPR026590">
    <property type="entry name" value="Ssirtuin_cat_dom"/>
</dbReference>
<dbReference type="PROSITE" id="PS50305">
    <property type="entry name" value="SIRTUIN"/>
    <property type="match status" value="1"/>
</dbReference>